<dbReference type="PATRIC" id="fig|451.8.peg.767"/>
<dbReference type="PANTHER" id="PTHR30486">
    <property type="entry name" value="TWITCHING MOTILITY PROTEIN PILT"/>
    <property type="match status" value="1"/>
</dbReference>
<evidence type="ECO:0000256" key="2">
    <source>
        <dbReference type="RuleBase" id="RU366071"/>
    </source>
</evidence>
<evidence type="ECO:0000313" key="7">
    <source>
        <dbReference type="Proteomes" id="UP000182998"/>
    </source>
</evidence>
<protein>
    <recommendedName>
        <fullName evidence="2">Type IV secretion system protein</fullName>
    </recommendedName>
</protein>
<comment type="function">
    <text evidence="2">Part of the Type IV secretion system.</text>
</comment>
<dbReference type="GO" id="GO:0016887">
    <property type="term" value="F:ATP hydrolysis activity"/>
    <property type="evidence" value="ECO:0007669"/>
    <property type="project" value="InterPro"/>
</dbReference>
<dbReference type="InterPro" id="IPR027417">
    <property type="entry name" value="P-loop_NTPase"/>
</dbReference>
<dbReference type="SUPFAM" id="SSF52540">
    <property type="entry name" value="P-loop containing nucleoside triphosphate hydrolases"/>
    <property type="match status" value="1"/>
</dbReference>
<dbReference type="OrthoDB" id="9810761at2"/>
<dbReference type="EMBL" id="FMVN01000003">
    <property type="protein sequence ID" value="SCY07684.1"/>
    <property type="molecule type" value="Genomic_DNA"/>
</dbReference>
<accession>A0A098GJN2</accession>
<evidence type="ECO:0000313" key="6">
    <source>
        <dbReference type="Proteomes" id="UP000032414"/>
    </source>
</evidence>
<dbReference type="Proteomes" id="UP000032414">
    <property type="component" value="Chromosome I"/>
</dbReference>
<dbReference type="GO" id="GO:0005524">
    <property type="term" value="F:ATP binding"/>
    <property type="evidence" value="ECO:0007669"/>
    <property type="project" value="UniProtKB-UniRule"/>
</dbReference>
<comment type="similarity">
    <text evidence="1 2">Belongs to the GSP E family.</text>
</comment>
<dbReference type="InterPro" id="IPR050921">
    <property type="entry name" value="T4SS_GSP_E_ATPase"/>
</dbReference>
<feature type="domain" description="Bacterial type II secretion system protein E" evidence="3">
    <location>
        <begin position="17"/>
        <end position="294"/>
    </location>
</feature>
<evidence type="ECO:0000313" key="5">
    <source>
        <dbReference type="EMBL" id="SCY07684.1"/>
    </source>
</evidence>
<dbReference type="Pfam" id="PF00437">
    <property type="entry name" value="T2SSE"/>
    <property type="match status" value="1"/>
</dbReference>
<dbReference type="HOGENOM" id="CLU_005379_3_1_6"/>
<reference evidence="6" key="2">
    <citation type="submission" date="2014-09" db="EMBL/GenBank/DDBJ databases">
        <authorList>
            <person name="Gomez-Valero L."/>
        </authorList>
    </citation>
    <scope>NUCLEOTIDE SEQUENCE [LARGE SCALE GENOMIC DNA]</scope>
    <source>
        <strain evidence="6">ATCC33218</strain>
    </source>
</reference>
<dbReference type="RefSeq" id="WP_045100296.1">
    <property type="nucleotide sequence ID" value="NZ_FMVN01000003.1"/>
</dbReference>
<dbReference type="EMBL" id="LN614830">
    <property type="protein sequence ID" value="CEG62197.1"/>
    <property type="molecule type" value="Genomic_DNA"/>
</dbReference>
<gene>
    <name evidence="4" type="primary">lvhB</name>
    <name evidence="4" type="ORF">LMI_2965</name>
    <name evidence="5" type="ORF">SAMN02982997_00797</name>
</gene>
<dbReference type="CDD" id="cd01130">
    <property type="entry name" value="VirB11-like_ATPase"/>
    <property type="match status" value="1"/>
</dbReference>
<dbReference type="InterPro" id="IPR001482">
    <property type="entry name" value="T2SS/T4SS_dom"/>
</dbReference>
<evidence type="ECO:0000259" key="3">
    <source>
        <dbReference type="Pfam" id="PF00437"/>
    </source>
</evidence>
<reference evidence="5 7" key="3">
    <citation type="submission" date="2016-10" db="EMBL/GenBank/DDBJ databases">
        <authorList>
            <person name="Varghese N."/>
            <person name="Submissions S."/>
        </authorList>
    </citation>
    <scope>NUCLEOTIDE SEQUENCE [LARGE SCALE GENOMIC DNA]</scope>
    <source>
        <strain evidence="5 7">ATCC 33218</strain>
    </source>
</reference>
<dbReference type="AlphaFoldDB" id="A0A098GJN2"/>
<dbReference type="InterPro" id="IPR014155">
    <property type="entry name" value="VirB11"/>
</dbReference>
<dbReference type="NCBIfam" id="TIGR02788">
    <property type="entry name" value="VirB11"/>
    <property type="match status" value="1"/>
</dbReference>
<evidence type="ECO:0000313" key="4">
    <source>
        <dbReference type="EMBL" id="CEG62197.1"/>
    </source>
</evidence>
<keyword evidence="7" id="KW-1185">Reference proteome</keyword>
<dbReference type="PANTHER" id="PTHR30486:SF6">
    <property type="entry name" value="TYPE IV PILUS RETRACTATION ATPASE PILT"/>
    <property type="match status" value="1"/>
</dbReference>
<sequence>MTENKAFFAPGSQGLLKPLEPWLTDKQVSEILINQPGEVFIERLGEMHRFELPVLDSLHLKRLFTLIANENSQVINESWPLLSGNLRDGSRVQLVIPPAAKEMTLSIRRQSIASHSLADYEAASFFSKAKPFSLSKVNDLLSENDHQLLKLYHQQQWGEFIVLAILAKKTIVISGETSSGKTTFLNACCHHIPKHERLITLEDTFEINLPHLNKVSLLAPKLREGAATVTMQDLVQCSLRLRPERLIMGEIRGREILDFINACATGHEGSMTSIHASNPQVAFMRMTQLYKLNNVPSMRDEDILRELNEVIDIIVQLKKTPAGRAVTWVYFKLASNKNTATQ</sequence>
<reference evidence="4" key="1">
    <citation type="submission" date="2014-09" db="EMBL/GenBank/DDBJ databases">
        <authorList>
            <person name="GOMEZ-VALERO Laura"/>
        </authorList>
    </citation>
    <scope>NUCLEOTIDE SEQUENCE</scope>
    <source>
        <strain evidence="4">ATCC33218</strain>
    </source>
</reference>
<evidence type="ECO:0000256" key="1">
    <source>
        <dbReference type="ARBA" id="ARBA00006611"/>
    </source>
</evidence>
<dbReference type="KEGG" id="tmc:LMI_2965"/>
<keyword evidence="2" id="KW-0067">ATP-binding</keyword>
<dbReference type="GO" id="GO:0044097">
    <property type="term" value="P:secretion by the type IV secretion system"/>
    <property type="evidence" value="ECO:0007669"/>
    <property type="project" value="InterPro"/>
</dbReference>
<dbReference type="Gene3D" id="3.40.50.300">
    <property type="entry name" value="P-loop containing nucleotide triphosphate hydrolases"/>
    <property type="match status" value="1"/>
</dbReference>
<proteinExistence type="inferred from homology"/>
<dbReference type="Gene3D" id="3.30.450.90">
    <property type="match status" value="1"/>
</dbReference>
<organism evidence="4 6">
    <name type="scientific">Legionella micdadei</name>
    <name type="common">Tatlockia micdadei</name>
    <dbReference type="NCBI Taxonomy" id="451"/>
    <lineage>
        <taxon>Bacteria</taxon>
        <taxon>Pseudomonadati</taxon>
        <taxon>Pseudomonadota</taxon>
        <taxon>Gammaproteobacteria</taxon>
        <taxon>Legionellales</taxon>
        <taxon>Legionellaceae</taxon>
        <taxon>Legionella</taxon>
    </lineage>
</organism>
<keyword evidence="2" id="KW-0547">Nucleotide-binding</keyword>
<name>A0A098GJN2_LEGMI</name>
<dbReference type="GO" id="GO:0043684">
    <property type="term" value="C:type IV secretion system complex"/>
    <property type="evidence" value="ECO:0007669"/>
    <property type="project" value="UniProtKB-UniRule"/>
</dbReference>
<dbReference type="Proteomes" id="UP000182998">
    <property type="component" value="Unassembled WGS sequence"/>
</dbReference>